<evidence type="ECO:0000256" key="1">
    <source>
        <dbReference type="ARBA" id="ARBA00005020"/>
    </source>
</evidence>
<keyword evidence="5" id="KW-0808">Transferase</keyword>
<accession>A0A6N1VFL9</accession>
<dbReference type="EMBL" id="CP054836">
    <property type="protein sequence ID" value="QKV19750.1"/>
    <property type="molecule type" value="Genomic_DNA"/>
</dbReference>
<evidence type="ECO:0000313" key="15">
    <source>
        <dbReference type="Proteomes" id="UP000509367"/>
    </source>
</evidence>
<evidence type="ECO:0000259" key="13">
    <source>
        <dbReference type="PROSITE" id="PS50011"/>
    </source>
</evidence>
<organism evidence="14 15">
    <name type="scientific">Oricola thermophila</name>
    <dbReference type="NCBI Taxonomy" id="2742145"/>
    <lineage>
        <taxon>Bacteria</taxon>
        <taxon>Pseudomonadati</taxon>
        <taxon>Pseudomonadota</taxon>
        <taxon>Alphaproteobacteria</taxon>
        <taxon>Hyphomicrobiales</taxon>
        <taxon>Ahrensiaceae</taxon>
        <taxon>Oricola</taxon>
    </lineage>
</organism>
<evidence type="ECO:0000256" key="12">
    <source>
        <dbReference type="ARBA" id="ARBA00023136"/>
    </source>
</evidence>
<gene>
    <name evidence="14" type="primary">ubiB</name>
    <name evidence="14" type="ORF">HTY61_15455</name>
</gene>
<evidence type="ECO:0000256" key="4">
    <source>
        <dbReference type="ARBA" id="ARBA00022519"/>
    </source>
</evidence>
<dbReference type="PANTHER" id="PTHR10566:SF113">
    <property type="entry name" value="PROTEIN ACTIVITY OF BC1 COMPLEX KINASE 7, CHLOROPLASTIC"/>
    <property type="match status" value="1"/>
</dbReference>
<keyword evidence="9" id="KW-0418">Kinase</keyword>
<evidence type="ECO:0000256" key="7">
    <source>
        <dbReference type="ARBA" id="ARBA00022692"/>
    </source>
</evidence>
<keyword evidence="3" id="KW-1003">Cell membrane</keyword>
<dbReference type="KEGG" id="orm:HTY61_15455"/>
<keyword evidence="12" id="KW-0472">Membrane</keyword>
<reference evidence="14 15" key="1">
    <citation type="submission" date="2020-06" db="EMBL/GenBank/DDBJ databases">
        <title>Oricola thermophila sp. nov. isolated from a tidal sediments.</title>
        <authorList>
            <person name="Kwon K.K."/>
            <person name="Yang S.-H."/>
            <person name="Park M.-J."/>
        </authorList>
    </citation>
    <scope>NUCLEOTIDE SEQUENCE [LARGE SCALE GENOMIC DNA]</scope>
    <source>
        <strain evidence="14 15">MEBiC13590</strain>
    </source>
</reference>
<dbReference type="InterPro" id="IPR050154">
    <property type="entry name" value="UbiB_kinase"/>
</dbReference>
<dbReference type="Pfam" id="PF03109">
    <property type="entry name" value="ABC1"/>
    <property type="match status" value="1"/>
</dbReference>
<dbReference type="InterPro" id="IPR010232">
    <property type="entry name" value="UbiB"/>
</dbReference>
<dbReference type="GO" id="GO:0006744">
    <property type="term" value="P:ubiquinone biosynthetic process"/>
    <property type="evidence" value="ECO:0007669"/>
    <property type="project" value="UniProtKB-UniPathway"/>
</dbReference>
<comment type="similarity">
    <text evidence="2">Belongs to the protein kinase superfamily. ADCK protein kinase family.</text>
</comment>
<keyword evidence="11" id="KW-1133">Transmembrane helix</keyword>
<comment type="pathway">
    <text evidence="1">Cofactor biosynthesis; ubiquinone biosynthesis [regulation].</text>
</comment>
<dbReference type="InterPro" id="IPR000719">
    <property type="entry name" value="Prot_kinase_dom"/>
</dbReference>
<dbReference type="PANTHER" id="PTHR10566">
    <property type="entry name" value="CHAPERONE-ACTIVITY OF BC1 COMPLEX CABC1 -RELATED"/>
    <property type="match status" value="1"/>
</dbReference>
<keyword evidence="7" id="KW-0812">Transmembrane</keyword>
<evidence type="ECO:0000256" key="10">
    <source>
        <dbReference type="ARBA" id="ARBA00022840"/>
    </source>
</evidence>
<name>A0A6N1VFL9_9HYPH</name>
<evidence type="ECO:0000256" key="6">
    <source>
        <dbReference type="ARBA" id="ARBA00022688"/>
    </source>
</evidence>
<dbReference type="InterPro" id="IPR004147">
    <property type="entry name" value="ABC1_dom"/>
</dbReference>
<evidence type="ECO:0000256" key="2">
    <source>
        <dbReference type="ARBA" id="ARBA00009670"/>
    </source>
</evidence>
<dbReference type="CDD" id="cd13972">
    <property type="entry name" value="UbiB"/>
    <property type="match status" value="1"/>
</dbReference>
<dbReference type="PROSITE" id="PS50011">
    <property type="entry name" value="PROTEIN_KINASE_DOM"/>
    <property type="match status" value="1"/>
</dbReference>
<keyword evidence="4" id="KW-0997">Cell inner membrane</keyword>
<keyword evidence="15" id="KW-1185">Reference proteome</keyword>
<evidence type="ECO:0000256" key="5">
    <source>
        <dbReference type="ARBA" id="ARBA00022679"/>
    </source>
</evidence>
<feature type="domain" description="Protein kinase" evidence="13">
    <location>
        <begin position="124"/>
        <end position="525"/>
    </location>
</feature>
<dbReference type="Proteomes" id="UP000509367">
    <property type="component" value="Chromosome"/>
</dbReference>
<keyword evidence="6" id="KW-0831">Ubiquinone biosynthesis</keyword>
<dbReference type="GO" id="GO:0005524">
    <property type="term" value="F:ATP binding"/>
    <property type="evidence" value="ECO:0007669"/>
    <property type="project" value="UniProtKB-KW"/>
</dbReference>
<dbReference type="SUPFAM" id="SSF56112">
    <property type="entry name" value="Protein kinase-like (PK-like)"/>
    <property type="match status" value="1"/>
</dbReference>
<evidence type="ECO:0000313" key="14">
    <source>
        <dbReference type="EMBL" id="QKV19750.1"/>
    </source>
</evidence>
<dbReference type="GO" id="GO:0004672">
    <property type="term" value="F:protein kinase activity"/>
    <property type="evidence" value="ECO:0007669"/>
    <property type="project" value="InterPro"/>
</dbReference>
<dbReference type="InterPro" id="IPR011009">
    <property type="entry name" value="Kinase-like_dom_sf"/>
</dbReference>
<dbReference type="InterPro" id="IPR045308">
    <property type="entry name" value="UbiB_bact"/>
</dbReference>
<evidence type="ECO:0000256" key="11">
    <source>
        <dbReference type="ARBA" id="ARBA00022989"/>
    </source>
</evidence>
<proteinExistence type="inferred from homology"/>
<protein>
    <submittedName>
        <fullName evidence="14">2-polyprenylphenol 6-hydroxylase</fullName>
    </submittedName>
</protein>
<dbReference type="UniPathway" id="UPA00232"/>
<sequence>MNKVMATLRLMRAGWVLAREGVIAGLPSGGLTGMAATGHRIASALARRRSRTLDNAERMTRAIARLGPSYAKLGQFLATRPDVIGLDLALDLAHLQDRMESFPKAEAVRRIEDSLGRPASELFEEIDEPVAAASIAQVHPATVRDDDGTLRKVAIKVIRPGVRQRFARDLQAFHLFAQLQENHVPASRRLRPVAVAETLAQTTKIEMDLRLEAAALSELRQNTENDPGFRVPKVDWQRTGRDVLTLEWVDGIKLSEIEALRAAGHDLDALADAVVQNFLRHAMRDGFFHADMHPGNLFVDAKGDIVAVDLGIAGRIGLKERRFLAEILYGFITRDFRRVARVHFEAGYVPAHQDMGAFEQAIRAIGEPIHGQPAETISMANLLTLLFEVTDIFDMQTRPELLLLQKTMVVVEGNARALNPRFNMWKAAEPVVGEWIARNLGPAAMLTDAKTGLESLGRLARALPDLADRTERLSLEIEEMAESGMKLAPETVAAIGKAEARESRSGRVALWVIALAALWIAWQVG</sequence>
<keyword evidence="10" id="KW-0067">ATP-binding</keyword>
<dbReference type="AlphaFoldDB" id="A0A6N1VFL9"/>
<keyword evidence="8" id="KW-0547">Nucleotide-binding</keyword>
<evidence type="ECO:0000256" key="3">
    <source>
        <dbReference type="ARBA" id="ARBA00022475"/>
    </source>
</evidence>
<evidence type="ECO:0000256" key="9">
    <source>
        <dbReference type="ARBA" id="ARBA00022777"/>
    </source>
</evidence>
<dbReference type="RefSeq" id="WP_175277641.1">
    <property type="nucleotide sequence ID" value="NZ_CP054836.1"/>
</dbReference>
<evidence type="ECO:0000256" key="8">
    <source>
        <dbReference type="ARBA" id="ARBA00022741"/>
    </source>
</evidence>
<dbReference type="NCBIfam" id="TIGR01982">
    <property type="entry name" value="UbiB"/>
    <property type="match status" value="1"/>
</dbReference>